<feature type="compositionally biased region" description="Basic and acidic residues" evidence="1">
    <location>
        <begin position="236"/>
        <end position="245"/>
    </location>
</feature>
<accession>A0A0C3CAX1</accession>
<dbReference type="InterPro" id="IPR055264">
    <property type="entry name" value="BOD1/SHG1_dom"/>
</dbReference>
<protein>
    <recommendedName>
        <fullName evidence="2">BOD1/SHG1 domain-containing protein</fullName>
    </recommendedName>
</protein>
<proteinExistence type="predicted"/>
<feature type="region of interest" description="Disordered" evidence="1">
    <location>
        <begin position="106"/>
        <end position="245"/>
    </location>
</feature>
<reference evidence="4" key="2">
    <citation type="submission" date="2015-01" db="EMBL/GenBank/DDBJ databases">
        <title>Evolutionary Origins and Diversification of the Mycorrhizal Mutualists.</title>
        <authorList>
            <consortium name="DOE Joint Genome Institute"/>
            <consortium name="Mycorrhizal Genomics Consortium"/>
            <person name="Kohler A."/>
            <person name="Kuo A."/>
            <person name="Nagy L.G."/>
            <person name="Floudas D."/>
            <person name="Copeland A."/>
            <person name="Barry K.W."/>
            <person name="Cichocki N."/>
            <person name="Veneault-Fourrey C."/>
            <person name="LaButti K."/>
            <person name="Lindquist E.A."/>
            <person name="Lipzen A."/>
            <person name="Lundell T."/>
            <person name="Morin E."/>
            <person name="Murat C."/>
            <person name="Riley R."/>
            <person name="Ohm R."/>
            <person name="Sun H."/>
            <person name="Tunlid A."/>
            <person name="Henrissat B."/>
            <person name="Grigoriev I.V."/>
            <person name="Hibbett D.S."/>
            <person name="Martin F."/>
        </authorList>
    </citation>
    <scope>NUCLEOTIDE SEQUENCE [LARGE SCALE GENOMIC DNA]</scope>
    <source>
        <strain evidence="4">h7</strain>
    </source>
</reference>
<evidence type="ECO:0000256" key="1">
    <source>
        <dbReference type="SAM" id="MobiDB-lite"/>
    </source>
</evidence>
<name>A0A0C3CAX1_HEBCY</name>
<dbReference type="Proteomes" id="UP000053424">
    <property type="component" value="Unassembled WGS sequence"/>
</dbReference>
<feature type="compositionally biased region" description="Polar residues" evidence="1">
    <location>
        <begin position="151"/>
        <end position="166"/>
    </location>
</feature>
<feature type="domain" description="BOD1/SHG1" evidence="2">
    <location>
        <begin position="9"/>
        <end position="83"/>
    </location>
</feature>
<dbReference type="STRING" id="686832.A0A0C3CAX1"/>
<feature type="compositionally biased region" description="Polar residues" evidence="1">
    <location>
        <begin position="200"/>
        <end position="211"/>
    </location>
</feature>
<evidence type="ECO:0000259" key="2">
    <source>
        <dbReference type="Pfam" id="PF05205"/>
    </source>
</evidence>
<dbReference type="AlphaFoldDB" id="A0A0C3CAX1"/>
<dbReference type="OrthoDB" id="5579731at2759"/>
<sequence length="245" mass="26532">MPIDNPTALVEAFKKSGEFERLRRELLMQFQQDESYTGLKARVEATGRERLAVNPTLRYMPPETIQEDLTQELQRHPMVERAVADARIFSDPTFLASTKSSIKKILDDERGGISGMPKNPGKGTAPTPSDGKQQEMDSAQAGLNRQKDSAIDSTPTVISSISTESKLSVEPLRLSSTPPFLASASTPQAPLTSAHLESGRLNTSSQNSMLESSPGVPPPGDTDVNATIADPQTTDIEMKVIRPGD</sequence>
<keyword evidence="4" id="KW-1185">Reference proteome</keyword>
<gene>
    <name evidence="3" type="ORF">M413DRAFT_441017</name>
</gene>
<dbReference type="EMBL" id="KN831771">
    <property type="protein sequence ID" value="KIM45960.1"/>
    <property type="molecule type" value="Genomic_DNA"/>
</dbReference>
<reference evidence="3 4" key="1">
    <citation type="submission" date="2014-04" db="EMBL/GenBank/DDBJ databases">
        <authorList>
            <consortium name="DOE Joint Genome Institute"/>
            <person name="Kuo A."/>
            <person name="Gay G."/>
            <person name="Dore J."/>
            <person name="Kohler A."/>
            <person name="Nagy L.G."/>
            <person name="Floudas D."/>
            <person name="Copeland A."/>
            <person name="Barry K.W."/>
            <person name="Cichocki N."/>
            <person name="Veneault-Fourrey C."/>
            <person name="LaButti K."/>
            <person name="Lindquist E.A."/>
            <person name="Lipzen A."/>
            <person name="Lundell T."/>
            <person name="Morin E."/>
            <person name="Murat C."/>
            <person name="Sun H."/>
            <person name="Tunlid A."/>
            <person name="Henrissat B."/>
            <person name="Grigoriev I.V."/>
            <person name="Hibbett D.S."/>
            <person name="Martin F."/>
            <person name="Nordberg H.P."/>
            <person name="Cantor M.N."/>
            <person name="Hua S.X."/>
        </authorList>
    </citation>
    <scope>NUCLEOTIDE SEQUENCE [LARGE SCALE GENOMIC DNA]</scope>
    <source>
        <strain evidence="4">h7</strain>
    </source>
</reference>
<organism evidence="3 4">
    <name type="scientific">Hebeloma cylindrosporum</name>
    <dbReference type="NCBI Taxonomy" id="76867"/>
    <lineage>
        <taxon>Eukaryota</taxon>
        <taxon>Fungi</taxon>
        <taxon>Dikarya</taxon>
        <taxon>Basidiomycota</taxon>
        <taxon>Agaricomycotina</taxon>
        <taxon>Agaricomycetes</taxon>
        <taxon>Agaricomycetidae</taxon>
        <taxon>Agaricales</taxon>
        <taxon>Agaricineae</taxon>
        <taxon>Hymenogastraceae</taxon>
        <taxon>Hebeloma</taxon>
    </lineage>
</organism>
<dbReference type="Pfam" id="PF05205">
    <property type="entry name" value="COMPASS-Shg1"/>
    <property type="match status" value="1"/>
</dbReference>
<feature type="compositionally biased region" description="Polar residues" evidence="1">
    <location>
        <begin position="174"/>
        <end position="191"/>
    </location>
</feature>
<evidence type="ECO:0000313" key="4">
    <source>
        <dbReference type="Proteomes" id="UP000053424"/>
    </source>
</evidence>
<dbReference type="HOGENOM" id="CLU_1133699_0_0_1"/>
<evidence type="ECO:0000313" key="3">
    <source>
        <dbReference type="EMBL" id="KIM45960.1"/>
    </source>
</evidence>